<evidence type="ECO:0000313" key="3">
    <source>
        <dbReference type="Proteomes" id="UP000067476"/>
    </source>
</evidence>
<dbReference type="RefSeq" id="WP_075058479.1">
    <property type="nucleotide sequence ID" value="NZ_CP012357.1"/>
</dbReference>
<dbReference type="PATRIC" id="fig|216942.3.peg.777"/>
<sequence>MKRKISKEDFKVYLNECPKIAWIFYSEKNLNITKTYLNNELIVIHGITDDDLDEDIDTTKFSFLDVYNKYYKDKNSILDYDIEALINENEENDIGVQNLTPLNETVEDGLSVGNAAIEYYKSKLEAYNQKNNTNKKIYDFSSFNFVKSLEKTKEIIKDDNYLYLFEPSFEFDNRFRVKCDVLINKGNNHFVIVEFKASTKSNLEYFYDVIYQKYVLEKNGFIIDDVYIGLINPEYIKGSIQEKTPLSERFDEQKYYCPDYYEIIEPKLKSYKIEEKYIDSDIDYDRLIKTVNYLESSKSYPDFIDIYNNIFGEKNKLNLDKIFEDMENDFNNERFLLEPECKKLKYDYKEIDASFKRSYCHHVVSWYDQNDYSIYDFTRFKKKAALLYNEFGNEVDIKNIVNPESKNYFVDGKQIFKDDEIRLIKVIQSKINNNPNWSNLIVDRNRLNLVMKLLSDYLDTPVYMYDFETVKWAIPKYNNSFSYQQIPFQYSIHTLISHDFDYKTLKKIEHRNFIANEQKDPRIKFLNNFIRDCFEFGPGVYVAYNKSFERTVLKNAIIQFPEVAEPLKYIYSNTIDLMEFFKRKKTNWLIYHPDFKGSYSIKKTQPVMAPDLSYKDLVINKGDNASKIFRQYLDDYISHQEFEKFLKQDMLKYCDRDTLAMVALLQRIFDYASKYIEIKEGRIMCRK</sequence>
<accession>A0A0K1W2S4</accession>
<keyword evidence="3" id="KW-1185">Reference proteome</keyword>
<dbReference type="InterPro" id="IPR021301">
    <property type="entry name" value="DUF2779"/>
</dbReference>
<protein>
    <recommendedName>
        <fullName evidence="1">DUF2779 domain-containing protein</fullName>
    </recommendedName>
</protein>
<reference evidence="2 3" key="1">
    <citation type="journal article" date="2015" name="Genome Announc.">
        <title>Complete Genome Sequence of Spiroplasma litorale TN-1T (DSM 21781), a Bacterium Isolated from a Green-Eyed Horsefly (Tabanus nigrovittatus).</title>
        <authorList>
            <person name="Lo W.S."/>
            <person name="Lai Y.C."/>
            <person name="Lien Y.W."/>
            <person name="Wang T.H."/>
            <person name="Kuo C.H."/>
        </authorList>
    </citation>
    <scope>NUCLEOTIDE SEQUENCE [LARGE SCALE GENOMIC DNA]</scope>
    <source>
        <strain evidence="2 3">TN-1</strain>
    </source>
</reference>
<dbReference type="EMBL" id="CP012357">
    <property type="protein sequence ID" value="AKX34387.1"/>
    <property type="molecule type" value="Genomic_DNA"/>
</dbReference>
<proteinExistence type="predicted"/>
<evidence type="ECO:0000259" key="1">
    <source>
        <dbReference type="Pfam" id="PF11074"/>
    </source>
</evidence>
<name>A0A0K1W2S4_9MOLU</name>
<dbReference type="STRING" id="216942.SLITO_v1c07640"/>
<dbReference type="AlphaFoldDB" id="A0A0K1W2S4"/>
<gene>
    <name evidence="2" type="ORF">SLITO_v1c07640</name>
</gene>
<dbReference type="OrthoDB" id="9783873at2"/>
<evidence type="ECO:0000313" key="2">
    <source>
        <dbReference type="EMBL" id="AKX34387.1"/>
    </source>
</evidence>
<dbReference type="KEGG" id="sll:SLITO_v1c07640"/>
<dbReference type="Pfam" id="PF11074">
    <property type="entry name" value="DUF2779"/>
    <property type="match status" value="1"/>
</dbReference>
<feature type="domain" description="DUF2779" evidence="1">
    <location>
        <begin position="463"/>
        <end position="600"/>
    </location>
</feature>
<organism evidence="2 3">
    <name type="scientific">Spiroplasma litorale</name>
    <dbReference type="NCBI Taxonomy" id="216942"/>
    <lineage>
        <taxon>Bacteria</taxon>
        <taxon>Bacillati</taxon>
        <taxon>Mycoplasmatota</taxon>
        <taxon>Mollicutes</taxon>
        <taxon>Entomoplasmatales</taxon>
        <taxon>Spiroplasmataceae</taxon>
        <taxon>Spiroplasma</taxon>
    </lineage>
</organism>
<dbReference type="Proteomes" id="UP000067476">
    <property type="component" value="Chromosome"/>
</dbReference>